<evidence type="ECO:0000256" key="3">
    <source>
        <dbReference type="ARBA" id="ARBA00022692"/>
    </source>
</evidence>
<evidence type="ECO:0000313" key="9">
    <source>
        <dbReference type="Proteomes" id="UP000191672"/>
    </source>
</evidence>
<comment type="caution">
    <text evidence="8">The sequence shown here is derived from an EMBL/GenBank/DDBJ whole genome shotgun (WGS) entry which is preliminary data.</text>
</comment>
<feature type="transmembrane region" description="Helical" evidence="6">
    <location>
        <begin position="75"/>
        <end position="99"/>
    </location>
</feature>
<protein>
    <recommendedName>
        <fullName evidence="7">Major facilitator superfamily (MFS) profile domain-containing protein</fullName>
    </recommendedName>
</protein>
<dbReference type="EMBL" id="MDYN01000001">
    <property type="protein sequence ID" value="OQD90864.1"/>
    <property type="molecule type" value="Genomic_DNA"/>
</dbReference>
<keyword evidence="5 6" id="KW-0472">Membrane</keyword>
<dbReference type="GO" id="GO:0016020">
    <property type="term" value="C:membrane"/>
    <property type="evidence" value="ECO:0007669"/>
    <property type="project" value="UniProtKB-SubCell"/>
</dbReference>
<dbReference type="PROSITE" id="PS50850">
    <property type="entry name" value="MFS"/>
    <property type="match status" value="1"/>
</dbReference>
<comment type="similarity">
    <text evidence="2">Belongs to the major facilitator superfamily. Sugar transporter (TC 2.A.1.1) family.</text>
</comment>
<dbReference type="Proteomes" id="UP000191672">
    <property type="component" value="Unassembled WGS sequence"/>
</dbReference>
<dbReference type="AlphaFoldDB" id="A0A1V6QNQ4"/>
<dbReference type="InterPro" id="IPR020846">
    <property type="entry name" value="MFS_dom"/>
</dbReference>
<evidence type="ECO:0000256" key="6">
    <source>
        <dbReference type="SAM" id="Phobius"/>
    </source>
</evidence>
<evidence type="ECO:0000313" key="8">
    <source>
        <dbReference type="EMBL" id="OQD90864.1"/>
    </source>
</evidence>
<dbReference type="InterPro" id="IPR050360">
    <property type="entry name" value="MFS_Sugar_Transporters"/>
</dbReference>
<dbReference type="SUPFAM" id="SSF103473">
    <property type="entry name" value="MFS general substrate transporter"/>
    <property type="match status" value="1"/>
</dbReference>
<keyword evidence="9" id="KW-1185">Reference proteome</keyword>
<dbReference type="InterPro" id="IPR036259">
    <property type="entry name" value="MFS_trans_sf"/>
</dbReference>
<dbReference type="PANTHER" id="PTHR48022:SF67">
    <property type="entry name" value="QUINATE TRANSPORTER, PUTATIVE (AFU_ORTHOLOGUE AFUA_4G14670)-RELATED"/>
    <property type="match status" value="1"/>
</dbReference>
<evidence type="ECO:0000256" key="4">
    <source>
        <dbReference type="ARBA" id="ARBA00022989"/>
    </source>
</evidence>
<organism evidence="8 9">
    <name type="scientific">Penicillium antarcticum</name>
    <dbReference type="NCBI Taxonomy" id="416450"/>
    <lineage>
        <taxon>Eukaryota</taxon>
        <taxon>Fungi</taxon>
        <taxon>Dikarya</taxon>
        <taxon>Ascomycota</taxon>
        <taxon>Pezizomycotina</taxon>
        <taxon>Eurotiomycetes</taxon>
        <taxon>Eurotiomycetidae</taxon>
        <taxon>Eurotiales</taxon>
        <taxon>Aspergillaceae</taxon>
        <taxon>Penicillium</taxon>
    </lineage>
</organism>
<reference evidence="9" key="1">
    <citation type="journal article" date="2017" name="Nat. Microbiol.">
        <title>Global analysis of biosynthetic gene clusters reveals vast potential of secondary metabolite production in Penicillium species.</title>
        <authorList>
            <person name="Nielsen J.C."/>
            <person name="Grijseels S."/>
            <person name="Prigent S."/>
            <person name="Ji B."/>
            <person name="Dainat J."/>
            <person name="Nielsen K.F."/>
            <person name="Frisvad J.C."/>
            <person name="Workman M."/>
            <person name="Nielsen J."/>
        </authorList>
    </citation>
    <scope>NUCLEOTIDE SEQUENCE [LARGE SCALE GENOMIC DNA]</scope>
    <source>
        <strain evidence="9">IBT 31811</strain>
    </source>
</reference>
<proteinExistence type="inferred from homology"/>
<feature type="transmembrane region" description="Helical" evidence="6">
    <location>
        <begin position="46"/>
        <end position="63"/>
    </location>
</feature>
<evidence type="ECO:0000256" key="2">
    <source>
        <dbReference type="ARBA" id="ARBA00010992"/>
    </source>
</evidence>
<keyword evidence="4 6" id="KW-1133">Transmembrane helix</keyword>
<evidence type="ECO:0000259" key="7">
    <source>
        <dbReference type="PROSITE" id="PS50850"/>
    </source>
</evidence>
<evidence type="ECO:0000256" key="5">
    <source>
        <dbReference type="ARBA" id="ARBA00023136"/>
    </source>
</evidence>
<evidence type="ECO:0000256" key="1">
    <source>
        <dbReference type="ARBA" id="ARBA00004141"/>
    </source>
</evidence>
<dbReference type="Gene3D" id="1.20.1250.20">
    <property type="entry name" value="MFS general substrate transporter like domains"/>
    <property type="match status" value="1"/>
</dbReference>
<name>A0A1V6QNQ4_9EURO</name>
<dbReference type="PANTHER" id="PTHR48022">
    <property type="entry name" value="PLASTIDIC GLUCOSE TRANSPORTER 4"/>
    <property type="match status" value="1"/>
</dbReference>
<feature type="domain" description="Major facilitator superfamily (MFS) profile" evidence="7">
    <location>
        <begin position="1"/>
        <end position="100"/>
    </location>
</feature>
<keyword evidence="3 6" id="KW-0812">Transmembrane</keyword>
<accession>A0A1V6QNQ4</accession>
<gene>
    <name evidence="8" type="ORF">PENANT_c001G00601</name>
</gene>
<dbReference type="InterPro" id="IPR005828">
    <property type="entry name" value="MFS_sugar_transport-like"/>
</dbReference>
<dbReference type="Pfam" id="PF00083">
    <property type="entry name" value="Sugar_tr"/>
    <property type="match status" value="1"/>
</dbReference>
<dbReference type="GO" id="GO:0005351">
    <property type="term" value="F:carbohydrate:proton symporter activity"/>
    <property type="evidence" value="ECO:0007669"/>
    <property type="project" value="TreeGrafter"/>
</dbReference>
<sequence>MTRFTDNFPTVVASSSANGWPTSMLQLGGILGSLSAGVLGEIFSQTYTMFSACCWVVLGSYLYCGASYHKPGLLYAGRFFTGLGVGTFSGVGWVQFLLLV</sequence>
<comment type="subcellular location">
    <subcellularLocation>
        <location evidence="1">Membrane</location>
        <topology evidence="1">Multi-pass membrane protein</topology>
    </subcellularLocation>
</comment>